<evidence type="ECO:0000313" key="1">
    <source>
        <dbReference type="EMBL" id="RAI75478.1"/>
    </source>
</evidence>
<keyword evidence="2" id="KW-1185">Reference proteome</keyword>
<protein>
    <submittedName>
        <fullName evidence="1">Uncharacterized protein</fullName>
    </submittedName>
</protein>
<organism evidence="1 2">
    <name type="scientific">Spirosoma telluris</name>
    <dbReference type="NCBI Taxonomy" id="2183553"/>
    <lineage>
        <taxon>Bacteria</taxon>
        <taxon>Pseudomonadati</taxon>
        <taxon>Bacteroidota</taxon>
        <taxon>Cytophagia</taxon>
        <taxon>Cytophagales</taxon>
        <taxon>Cytophagaceae</taxon>
        <taxon>Spirosoma</taxon>
    </lineage>
</organism>
<name>A0A327NRW8_9BACT</name>
<dbReference type="EMBL" id="QLII01000001">
    <property type="protein sequence ID" value="RAI75478.1"/>
    <property type="molecule type" value="Genomic_DNA"/>
</dbReference>
<dbReference type="AlphaFoldDB" id="A0A327NRW8"/>
<dbReference type="Proteomes" id="UP000249016">
    <property type="component" value="Unassembled WGS sequence"/>
</dbReference>
<gene>
    <name evidence="1" type="ORF">HMF3257_17275</name>
</gene>
<accession>A0A327NRW8</accession>
<proteinExistence type="predicted"/>
<comment type="caution">
    <text evidence="1">The sequence shown here is derived from an EMBL/GenBank/DDBJ whole genome shotgun (WGS) entry which is preliminary data.</text>
</comment>
<reference evidence="1 2" key="1">
    <citation type="submission" date="2018-06" db="EMBL/GenBank/DDBJ databases">
        <title>Spirosoma sp. HMF3257 Genome sequencing and assembly.</title>
        <authorList>
            <person name="Kang H."/>
            <person name="Cha I."/>
            <person name="Kim H."/>
            <person name="Kang J."/>
            <person name="Joh K."/>
        </authorList>
    </citation>
    <scope>NUCLEOTIDE SEQUENCE [LARGE SCALE GENOMIC DNA]</scope>
    <source>
        <strain evidence="1 2">HMF3257</strain>
    </source>
</reference>
<sequence length="225" mass="26157">MFSIVTCPPSALAGVGWRVKTGRSKRVTGDRLHFPEGSVWVFTSGFRLTKQTPRLAEFVKLFGLLATREAFYLLTKDRMPIPKKIPIMREKNYHTHFLGKYDNGTQFFGYETFFFPGTYPNGKDWEKFRREYVVLYLFDEDGRFIDFEYWYAGTTSERQDTTAKLEQMVSSRGPYEFSDIEVELFQTEIDGEVFGLVADEEGETVELMPSSTIAFSEPWNGEYYT</sequence>
<evidence type="ECO:0000313" key="2">
    <source>
        <dbReference type="Proteomes" id="UP000249016"/>
    </source>
</evidence>